<proteinExistence type="predicted"/>
<gene>
    <name evidence="1" type="ORF">I79_004320</name>
</gene>
<evidence type="ECO:0000313" key="1">
    <source>
        <dbReference type="EMBL" id="EGW03007.1"/>
    </source>
</evidence>
<accession>G3H2B2</accession>
<dbReference type="Proteomes" id="UP000001075">
    <property type="component" value="Unassembled WGS sequence"/>
</dbReference>
<name>G3H2B2_CRIGR</name>
<evidence type="ECO:0000313" key="2">
    <source>
        <dbReference type="Proteomes" id="UP000001075"/>
    </source>
</evidence>
<dbReference type="AlphaFoldDB" id="G3H2B2"/>
<reference evidence="2" key="1">
    <citation type="journal article" date="2011" name="Nat. Biotechnol.">
        <title>The genomic sequence of the Chinese hamster ovary (CHO)-K1 cell line.</title>
        <authorList>
            <person name="Xu X."/>
            <person name="Nagarajan H."/>
            <person name="Lewis N.E."/>
            <person name="Pan S."/>
            <person name="Cai Z."/>
            <person name="Liu X."/>
            <person name="Chen W."/>
            <person name="Xie M."/>
            <person name="Wang W."/>
            <person name="Hammond S."/>
            <person name="Andersen M.R."/>
            <person name="Neff N."/>
            <person name="Passarelli B."/>
            <person name="Koh W."/>
            <person name="Fan H.C."/>
            <person name="Wang J."/>
            <person name="Gui Y."/>
            <person name="Lee K.H."/>
            <person name="Betenbaugh M.J."/>
            <person name="Quake S.R."/>
            <person name="Famili I."/>
            <person name="Palsson B.O."/>
            <person name="Wang J."/>
        </authorList>
    </citation>
    <scope>NUCLEOTIDE SEQUENCE [LARGE SCALE GENOMIC DNA]</scope>
    <source>
        <strain evidence="2">CHO K1 cell line</strain>
    </source>
</reference>
<organism evidence="1 2">
    <name type="scientific">Cricetulus griseus</name>
    <name type="common">Chinese hamster</name>
    <name type="synonym">Cricetulus barabensis griseus</name>
    <dbReference type="NCBI Taxonomy" id="10029"/>
    <lineage>
        <taxon>Eukaryota</taxon>
        <taxon>Metazoa</taxon>
        <taxon>Chordata</taxon>
        <taxon>Craniata</taxon>
        <taxon>Vertebrata</taxon>
        <taxon>Euteleostomi</taxon>
        <taxon>Mammalia</taxon>
        <taxon>Eutheria</taxon>
        <taxon>Euarchontoglires</taxon>
        <taxon>Glires</taxon>
        <taxon>Rodentia</taxon>
        <taxon>Myomorpha</taxon>
        <taxon>Muroidea</taxon>
        <taxon>Cricetidae</taxon>
        <taxon>Cricetinae</taxon>
        <taxon>Cricetulus</taxon>
    </lineage>
</organism>
<dbReference type="InParanoid" id="G3H2B2"/>
<sequence>MTLFRAAAHQICRWLRAGLTSSVTELESGICRHVTLMDLVYTEYPQKALAGNAMEICTGLQEDWPLG</sequence>
<protein>
    <submittedName>
        <fullName evidence="1">Uncharacterized protein</fullName>
    </submittedName>
</protein>
<dbReference type="EMBL" id="JH000114">
    <property type="protein sequence ID" value="EGW03007.1"/>
    <property type="molecule type" value="Genomic_DNA"/>
</dbReference>